<dbReference type="Gene3D" id="2.40.70.10">
    <property type="entry name" value="Acid Proteases"/>
    <property type="match status" value="2"/>
</dbReference>
<evidence type="ECO:0000256" key="6">
    <source>
        <dbReference type="PIRSR" id="PIRSR601461-1"/>
    </source>
</evidence>
<dbReference type="PANTHER" id="PTHR13683:SF875">
    <property type="entry name" value="EUKARYOTIC ASPARTYL PROTEASE FAMILY PROTEIN"/>
    <property type="match status" value="1"/>
</dbReference>
<gene>
    <name evidence="9" type="ORF">CEPIT_LOCUS20482</name>
</gene>
<comment type="similarity">
    <text evidence="1">Belongs to the peptidase A1 family.</text>
</comment>
<dbReference type="GO" id="GO:0004190">
    <property type="term" value="F:aspartic-type endopeptidase activity"/>
    <property type="evidence" value="ECO:0007669"/>
    <property type="project" value="UniProtKB-KW"/>
</dbReference>
<evidence type="ECO:0000259" key="8">
    <source>
        <dbReference type="PROSITE" id="PS51767"/>
    </source>
</evidence>
<dbReference type="FunFam" id="2.40.70.10:FF:000018">
    <property type="entry name" value="Aspartic proteinase-like protein 2"/>
    <property type="match status" value="1"/>
</dbReference>
<feature type="active site" evidence="6">
    <location>
        <position position="106"/>
    </location>
</feature>
<keyword evidence="3" id="KW-0064">Aspartyl protease</keyword>
<keyword evidence="2" id="KW-0645">Protease</keyword>
<evidence type="ECO:0000256" key="7">
    <source>
        <dbReference type="SAM" id="SignalP"/>
    </source>
</evidence>
<evidence type="ECO:0000256" key="3">
    <source>
        <dbReference type="ARBA" id="ARBA00022750"/>
    </source>
</evidence>
<evidence type="ECO:0000256" key="2">
    <source>
        <dbReference type="ARBA" id="ARBA00022670"/>
    </source>
</evidence>
<evidence type="ECO:0000256" key="1">
    <source>
        <dbReference type="ARBA" id="ARBA00007447"/>
    </source>
</evidence>
<name>A0AAV0E0F4_9ASTE</name>
<dbReference type="Proteomes" id="UP001152523">
    <property type="component" value="Unassembled WGS sequence"/>
</dbReference>
<reference evidence="9" key="1">
    <citation type="submission" date="2022-07" db="EMBL/GenBank/DDBJ databases">
        <authorList>
            <person name="Macas J."/>
            <person name="Novak P."/>
            <person name="Neumann P."/>
        </authorList>
    </citation>
    <scope>NUCLEOTIDE SEQUENCE</scope>
</reference>
<dbReference type="InterPro" id="IPR021109">
    <property type="entry name" value="Peptidase_aspartic_dom_sf"/>
</dbReference>
<sequence length="495" mass="53464">MIGVNLLTMVFVMAAATVSLAVAKAGAQPIPKGVMTLERAFPTNENMEVKALRARDRLRHARMLQRLSGGIVDFSIAGLADPNMLGLYYVKVKLGSSPREFNVQFDTGSDILWVACSSCVGCPRSSGLRVDLNFYDASSSSTASLITCSDKTCSSLSQAAYAKCFTESDQCGYSFQYGDGSGTIGHYVSDMLYFDTVLANSLVANSSAPVVFGCSTLQSGDLTNGYRAVDGIFGFGRHDLSVISQLSSLGITPKVFSHCLKGDETGGGILVLGEILDPRIVYTPLVPSQPHYNLYMQSIAVNGILLPIDPGVFVTSESRGTIIDSGTTLAYLPPEAYEPFISAITSMVSQSAAPFVSKSMQCYVVNTSSSSITYIFPTVVLNFAGGASLALRPLDYLFRMSYLESNEVWCNGFQKHELGITILGDLVLKDRIIVYDLAHQRIGWVDYDCSTSVYVSVTSGKDEFTNAGQLSVNCSPCNAFHYMPVWILMTGFLFL</sequence>
<dbReference type="GO" id="GO:0006508">
    <property type="term" value="P:proteolysis"/>
    <property type="evidence" value="ECO:0007669"/>
    <property type="project" value="UniProtKB-KW"/>
</dbReference>
<keyword evidence="10" id="KW-1185">Reference proteome</keyword>
<evidence type="ECO:0000313" key="9">
    <source>
        <dbReference type="EMBL" id="CAH9113899.1"/>
    </source>
</evidence>
<feature type="chain" id="PRO_5043617252" description="Peptidase A1 domain-containing protein" evidence="7">
    <location>
        <begin position="28"/>
        <end position="495"/>
    </location>
</feature>
<comment type="caution">
    <text evidence="9">The sequence shown here is derived from an EMBL/GenBank/DDBJ whole genome shotgun (WGS) entry which is preliminary data.</text>
</comment>
<evidence type="ECO:0000313" key="10">
    <source>
        <dbReference type="Proteomes" id="UP001152523"/>
    </source>
</evidence>
<keyword evidence="5" id="KW-0325">Glycoprotein</keyword>
<dbReference type="SUPFAM" id="SSF50630">
    <property type="entry name" value="Acid proteases"/>
    <property type="match status" value="1"/>
</dbReference>
<dbReference type="FunFam" id="2.40.70.10:FF:000020">
    <property type="entry name" value="Aspartic proteinase-like protein 2"/>
    <property type="match status" value="1"/>
</dbReference>
<dbReference type="Pfam" id="PF14543">
    <property type="entry name" value="TAXi_N"/>
    <property type="match status" value="1"/>
</dbReference>
<dbReference type="PRINTS" id="PR00792">
    <property type="entry name" value="PEPSIN"/>
</dbReference>
<dbReference type="PANTHER" id="PTHR13683">
    <property type="entry name" value="ASPARTYL PROTEASES"/>
    <property type="match status" value="1"/>
</dbReference>
<proteinExistence type="inferred from homology"/>
<evidence type="ECO:0000256" key="5">
    <source>
        <dbReference type="ARBA" id="ARBA00023180"/>
    </source>
</evidence>
<dbReference type="CDD" id="cd05476">
    <property type="entry name" value="pepsin_A_like_plant"/>
    <property type="match status" value="1"/>
</dbReference>
<evidence type="ECO:0000256" key="4">
    <source>
        <dbReference type="ARBA" id="ARBA00022801"/>
    </source>
</evidence>
<keyword evidence="4" id="KW-0378">Hydrolase</keyword>
<dbReference type="EMBL" id="CAMAPF010000212">
    <property type="protein sequence ID" value="CAH9113899.1"/>
    <property type="molecule type" value="Genomic_DNA"/>
</dbReference>
<dbReference type="InterPro" id="IPR032799">
    <property type="entry name" value="TAXi_C"/>
</dbReference>
<feature type="active site" evidence="6">
    <location>
        <position position="324"/>
    </location>
</feature>
<dbReference type="InterPro" id="IPR034161">
    <property type="entry name" value="Pepsin-like_plant"/>
</dbReference>
<dbReference type="InterPro" id="IPR033121">
    <property type="entry name" value="PEPTIDASE_A1"/>
</dbReference>
<dbReference type="PROSITE" id="PS51767">
    <property type="entry name" value="PEPTIDASE_A1"/>
    <property type="match status" value="1"/>
</dbReference>
<keyword evidence="7" id="KW-0732">Signal</keyword>
<feature type="signal peptide" evidence="7">
    <location>
        <begin position="1"/>
        <end position="27"/>
    </location>
</feature>
<dbReference type="InterPro" id="IPR001461">
    <property type="entry name" value="Aspartic_peptidase_A1"/>
</dbReference>
<dbReference type="InterPro" id="IPR032861">
    <property type="entry name" value="TAXi_N"/>
</dbReference>
<accession>A0AAV0E0F4</accession>
<dbReference type="Pfam" id="PF14541">
    <property type="entry name" value="TAXi_C"/>
    <property type="match status" value="1"/>
</dbReference>
<organism evidence="9 10">
    <name type="scientific">Cuscuta epithymum</name>
    <dbReference type="NCBI Taxonomy" id="186058"/>
    <lineage>
        <taxon>Eukaryota</taxon>
        <taxon>Viridiplantae</taxon>
        <taxon>Streptophyta</taxon>
        <taxon>Embryophyta</taxon>
        <taxon>Tracheophyta</taxon>
        <taxon>Spermatophyta</taxon>
        <taxon>Magnoliopsida</taxon>
        <taxon>eudicotyledons</taxon>
        <taxon>Gunneridae</taxon>
        <taxon>Pentapetalae</taxon>
        <taxon>asterids</taxon>
        <taxon>lamiids</taxon>
        <taxon>Solanales</taxon>
        <taxon>Convolvulaceae</taxon>
        <taxon>Cuscuteae</taxon>
        <taxon>Cuscuta</taxon>
        <taxon>Cuscuta subgen. Cuscuta</taxon>
    </lineage>
</organism>
<protein>
    <recommendedName>
        <fullName evidence="8">Peptidase A1 domain-containing protein</fullName>
    </recommendedName>
</protein>
<feature type="domain" description="Peptidase A1" evidence="8">
    <location>
        <begin position="88"/>
        <end position="445"/>
    </location>
</feature>
<dbReference type="AlphaFoldDB" id="A0AAV0E0F4"/>